<dbReference type="CDD" id="cd17355">
    <property type="entry name" value="MFS_YcxA_like"/>
    <property type="match status" value="1"/>
</dbReference>
<feature type="transmembrane region" description="Helical" evidence="4">
    <location>
        <begin position="74"/>
        <end position="97"/>
    </location>
</feature>
<protein>
    <submittedName>
        <fullName evidence="6">MFS transporter</fullName>
    </submittedName>
</protein>
<dbReference type="GO" id="GO:0022857">
    <property type="term" value="F:transmembrane transporter activity"/>
    <property type="evidence" value="ECO:0007669"/>
    <property type="project" value="InterPro"/>
</dbReference>
<feature type="transmembrane region" description="Helical" evidence="4">
    <location>
        <begin position="250"/>
        <end position="270"/>
    </location>
</feature>
<dbReference type="Proteomes" id="UP000646365">
    <property type="component" value="Unassembled WGS sequence"/>
</dbReference>
<evidence type="ECO:0000313" key="7">
    <source>
        <dbReference type="Proteomes" id="UP000646365"/>
    </source>
</evidence>
<keyword evidence="7" id="KW-1185">Reference proteome</keyword>
<dbReference type="Gene3D" id="1.20.1250.20">
    <property type="entry name" value="MFS general substrate transporter like domains"/>
    <property type="match status" value="2"/>
</dbReference>
<organism evidence="6 7">
    <name type="scientific">Aliidongia dinghuensis</name>
    <dbReference type="NCBI Taxonomy" id="1867774"/>
    <lineage>
        <taxon>Bacteria</taxon>
        <taxon>Pseudomonadati</taxon>
        <taxon>Pseudomonadota</taxon>
        <taxon>Alphaproteobacteria</taxon>
        <taxon>Rhodospirillales</taxon>
        <taxon>Dongiaceae</taxon>
        <taxon>Aliidongia</taxon>
    </lineage>
</organism>
<feature type="transmembrane region" description="Helical" evidence="4">
    <location>
        <begin position="136"/>
        <end position="162"/>
    </location>
</feature>
<accession>A0A8J3E0R3</accession>
<feature type="transmembrane region" description="Helical" evidence="4">
    <location>
        <begin position="168"/>
        <end position="189"/>
    </location>
</feature>
<dbReference type="AlphaFoldDB" id="A0A8J3E0R3"/>
<keyword evidence="3 4" id="KW-0472">Membrane</keyword>
<dbReference type="PANTHER" id="PTHR11360">
    <property type="entry name" value="MONOCARBOXYLATE TRANSPORTER"/>
    <property type="match status" value="1"/>
</dbReference>
<evidence type="ECO:0000256" key="3">
    <source>
        <dbReference type="ARBA" id="ARBA00023136"/>
    </source>
</evidence>
<dbReference type="InterPro" id="IPR036259">
    <property type="entry name" value="MFS_trans_sf"/>
</dbReference>
<name>A0A8J3E0R3_9PROT</name>
<feature type="transmembrane region" description="Helical" evidence="4">
    <location>
        <begin position="341"/>
        <end position="361"/>
    </location>
</feature>
<sequence>MLGPFRNRWWIVAAGVLGMTVGQGPITIFTLGVFLKPVSDELGINRGTFSSAIGLLTVSAALVTPFVGRLVDRFGVRVVLLPMILLFALATMALSLLQSSLLLFYFLFALQGALSASQTPTAYVKTISAWFDRTRGLALGIAQTGVGLGVALVPQLAALLIAGHGWRTAYLGLGGAILALALLPVALFLREPPVAARGGAASAGPGMPLAAAWRLASFWLLNACFFLAVTAINGTLAHAVALLIDRGIPLQVATGAMSLAGIAVIAGRLIAGFCLDRMHGRYIALASFCCPIIGIALLASATQPAPLLAGTALCGLGVGAEVDLMAYFIGRYFGMRAYGTIYGLFFAVFTIGTGLGPYVMGLAFDRYHAYGAALALFEAALVVACGLALRLGPYRYPVRELGLHEAARLVAEDVAPRN</sequence>
<feature type="transmembrane region" description="Helical" evidence="4">
    <location>
        <begin position="282"/>
        <end position="301"/>
    </location>
</feature>
<dbReference type="EMBL" id="BMJQ01000002">
    <property type="protein sequence ID" value="GGF04362.1"/>
    <property type="molecule type" value="Genomic_DNA"/>
</dbReference>
<evidence type="ECO:0000256" key="1">
    <source>
        <dbReference type="ARBA" id="ARBA00022692"/>
    </source>
</evidence>
<evidence type="ECO:0000313" key="6">
    <source>
        <dbReference type="EMBL" id="GGF04362.1"/>
    </source>
</evidence>
<feature type="transmembrane region" description="Helical" evidence="4">
    <location>
        <begin position="367"/>
        <end position="389"/>
    </location>
</feature>
<feature type="transmembrane region" description="Helical" evidence="4">
    <location>
        <begin position="9"/>
        <end position="35"/>
    </location>
</feature>
<feature type="transmembrane region" description="Helical" evidence="4">
    <location>
        <begin position="307"/>
        <end position="329"/>
    </location>
</feature>
<reference evidence="6" key="2">
    <citation type="submission" date="2020-09" db="EMBL/GenBank/DDBJ databases">
        <authorList>
            <person name="Sun Q."/>
            <person name="Zhou Y."/>
        </authorList>
    </citation>
    <scope>NUCLEOTIDE SEQUENCE</scope>
    <source>
        <strain evidence="6">CGMCC 1.15725</strain>
    </source>
</reference>
<dbReference type="SUPFAM" id="SSF103473">
    <property type="entry name" value="MFS general substrate transporter"/>
    <property type="match status" value="1"/>
</dbReference>
<dbReference type="PANTHER" id="PTHR11360:SF284">
    <property type="entry name" value="EG:103B4.3 PROTEIN-RELATED"/>
    <property type="match status" value="1"/>
</dbReference>
<evidence type="ECO:0000259" key="5">
    <source>
        <dbReference type="PROSITE" id="PS50850"/>
    </source>
</evidence>
<dbReference type="InterPro" id="IPR020846">
    <property type="entry name" value="MFS_dom"/>
</dbReference>
<evidence type="ECO:0000256" key="4">
    <source>
        <dbReference type="SAM" id="Phobius"/>
    </source>
</evidence>
<comment type="caution">
    <text evidence="6">The sequence shown here is derived from an EMBL/GenBank/DDBJ whole genome shotgun (WGS) entry which is preliminary data.</text>
</comment>
<feature type="transmembrane region" description="Helical" evidence="4">
    <location>
        <begin position="103"/>
        <end position="124"/>
    </location>
</feature>
<proteinExistence type="predicted"/>
<feature type="domain" description="Major facilitator superfamily (MFS) profile" evidence="5">
    <location>
        <begin position="11"/>
        <end position="396"/>
    </location>
</feature>
<dbReference type="PROSITE" id="PS50850">
    <property type="entry name" value="MFS"/>
    <property type="match status" value="1"/>
</dbReference>
<dbReference type="InterPro" id="IPR011701">
    <property type="entry name" value="MFS"/>
</dbReference>
<keyword evidence="1 4" id="KW-0812">Transmembrane</keyword>
<dbReference type="RefSeq" id="WP_189042635.1">
    <property type="nucleotide sequence ID" value="NZ_BMJQ01000002.1"/>
</dbReference>
<evidence type="ECO:0000256" key="2">
    <source>
        <dbReference type="ARBA" id="ARBA00022989"/>
    </source>
</evidence>
<feature type="transmembrane region" description="Helical" evidence="4">
    <location>
        <begin position="47"/>
        <end position="67"/>
    </location>
</feature>
<keyword evidence="2 4" id="KW-1133">Transmembrane helix</keyword>
<reference evidence="6" key="1">
    <citation type="journal article" date="2014" name="Int. J. Syst. Evol. Microbiol.">
        <title>Complete genome sequence of Corynebacterium casei LMG S-19264T (=DSM 44701T), isolated from a smear-ripened cheese.</title>
        <authorList>
            <consortium name="US DOE Joint Genome Institute (JGI-PGF)"/>
            <person name="Walter F."/>
            <person name="Albersmeier A."/>
            <person name="Kalinowski J."/>
            <person name="Ruckert C."/>
        </authorList>
    </citation>
    <scope>NUCLEOTIDE SEQUENCE</scope>
    <source>
        <strain evidence="6">CGMCC 1.15725</strain>
    </source>
</reference>
<feature type="transmembrane region" description="Helical" evidence="4">
    <location>
        <begin position="219"/>
        <end position="244"/>
    </location>
</feature>
<dbReference type="Pfam" id="PF07690">
    <property type="entry name" value="MFS_1"/>
    <property type="match status" value="1"/>
</dbReference>
<gene>
    <name evidence="6" type="ORF">GCM10011611_07200</name>
</gene>
<dbReference type="InterPro" id="IPR050327">
    <property type="entry name" value="Proton-linked_MCT"/>
</dbReference>